<name>A0A8C4RAS8_EPTBU</name>
<feature type="region of interest" description="Disordered" evidence="2">
    <location>
        <begin position="27"/>
        <end position="54"/>
    </location>
</feature>
<organism evidence="4 5">
    <name type="scientific">Eptatretus burgeri</name>
    <name type="common">Inshore hagfish</name>
    <dbReference type="NCBI Taxonomy" id="7764"/>
    <lineage>
        <taxon>Eukaryota</taxon>
        <taxon>Metazoa</taxon>
        <taxon>Chordata</taxon>
        <taxon>Craniata</taxon>
        <taxon>Vertebrata</taxon>
        <taxon>Cyclostomata</taxon>
        <taxon>Myxini</taxon>
        <taxon>Myxiniformes</taxon>
        <taxon>Myxinidae</taxon>
        <taxon>Eptatretinae</taxon>
        <taxon>Eptatretus</taxon>
    </lineage>
</organism>
<keyword evidence="1" id="KW-0238">DNA-binding</keyword>
<feature type="domain" description="HTH CENPB-type" evidence="3">
    <location>
        <begin position="57"/>
        <end position="126"/>
    </location>
</feature>
<protein>
    <recommendedName>
        <fullName evidence="3">HTH CENPB-type domain-containing protein</fullName>
    </recommendedName>
</protein>
<proteinExistence type="predicted"/>
<dbReference type="Pfam" id="PF03184">
    <property type="entry name" value="DDE_1"/>
    <property type="match status" value="1"/>
</dbReference>
<evidence type="ECO:0000259" key="3">
    <source>
        <dbReference type="PROSITE" id="PS51253"/>
    </source>
</evidence>
<dbReference type="InterPro" id="IPR050863">
    <property type="entry name" value="CenT-Element_Derived"/>
</dbReference>
<dbReference type="GeneTree" id="ENSGT00940000163615"/>
<keyword evidence="5" id="KW-1185">Reference proteome</keyword>
<dbReference type="PANTHER" id="PTHR19303:SF73">
    <property type="entry name" value="PROTEIN PDC2"/>
    <property type="match status" value="1"/>
</dbReference>
<reference evidence="4" key="1">
    <citation type="submission" date="2025-08" db="UniProtKB">
        <authorList>
            <consortium name="Ensembl"/>
        </authorList>
    </citation>
    <scope>IDENTIFICATION</scope>
</reference>
<dbReference type="InterPro" id="IPR009057">
    <property type="entry name" value="Homeodomain-like_sf"/>
</dbReference>
<dbReference type="SMART" id="SM00674">
    <property type="entry name" value="CENPB"/>
    <property type="match status" value="1"/>
</dbReference>
<reference evidence="4" key="2">
    <citation type="submission" date="2025-09" db="UniProtKB">
        <authorList>
            <consortium name="Ensembl"/>
        </authorList>
    </citation>
    <scope>IDENTIFICATION</scope>
</reference>
<dbReference type="Pfam" id="PF03221">
    <property type="entry name" value="HTH_Tnp_Tc5"/>
    <property type="match status" value="1"/>
</dbReference>
<evidence type="ECO:0000256" key="2">
    <source>
        <dbReference type="SAM" id="MobiDB-lite"/>
    </source>
</evidence>
<dbReference type="Ensembl" id="ENSEBUT00000027973.1">
    <property type="protein sequence ID" value="ENSEBUP00000027397.1"/>
    <property type="gene ID" value="ENSEBUG00000016790.1"/>
</dbReference>
<dbReference type="GO" id="GO:0003677">
    <property type="term" value="F:DNA binding"/>
    <property type="evidence" value="ECO:0007669"/>
    <property type="project" value="UniProtKB-KW"/>
</dbReference>
<dbReference type="AlphaFoldDB" id="A0A8C4RAS8"/>
<dbReference type="GO" id="GO:0005634">
    <property type="term" value="C:nucleus"/>
    <property type="evidence" value="ECO:0007669"/>
    <property type="project" value="TreeGrafter"/>
</dbReference>
<dbReference type="Proteomes" id="UP000694388">
    <property type="component" value="Unplaced"/>
</dbReference>
<evidence type="ECO:0000313" key="5">
    <source>
        <dbReference type="Proteomes" id="UP000694388"/>
    </source>
</evidence>
<dbReference type="PANTHER" id="PTHR19303">
    <property type="entry name" value="TRANSPOSON"/>
    <property type="match status" value="1"/>
</dbReference>
<dbReference type="PROSITE" id="PS51253">
    <property type="entry name" value="HTH_CENPB"/>
    <property type="match status" value="1"/>
</dbReference>
<feature type="compositionally biased region" description="Basic residues" evidence="2">
    <location>
        <begin position="27"/>
        <end position="40"/>
    </location>
</feature>
<dbReference type="Gene3D" id="1.10.10.60">
    <property type="entry name" value="Homeodomain-like"/>
    <property type="match status" value="1"/>
</dbReference>
<dbReference type="InterPro" id="IPR004875">
    <property type="entry name" value="DDE_SF_endonuclease_dom"/>
</dbReference>
<evidence type="ECO:0000313" key="4">
    <source>
        <dbReference type="Ensembl" id="ENSEBUP00000027397.1"/>
    </source>
</evidence>
<dbReference type="SUPFAM" id="SSF46689">
    <property type="entry name" value="Homeodomain-like"/>
    <property type="match status" value="1"/>
</dbReference>
<dbReference type="InterPro" id="IPR006600">
    <property type="entry name" value="HTH_CenpB_DNA-bd_dom"/>
</dbReference>
<evidence type="ECO:0000256" key="1">
    <source>
        <dbReference type="ARBA" id="ARBA00023125"/>
    </source>
</evidence>
<accession>A0A8C4RAS8</accession>
<sequence>MPYNFRKRENLPVESVVKVVKVNHRKKHRMAPRSISRARKRLEGGDSSRWRSRREPKRCKCDNVELERLNALLFEWYQVAAVDGPVTRKMIKKKARLLIHEMNIKFAPSNKWVTLWKARYNVHLPNVPKELPKVEANLPVDCSHDFLALCKGYEKENIFAACETGLLFRDLPLSSLEAKVRNSKKGGNATDRVTVLLCCSAAGEKLDPVIVGKSSRFHSRMNNSTIPVTYESHDKAWMTSPVFSLWLEKLNNKMQLQSRKIIVFLNECLVHSVECLSNVKLAFIPSNITSSFQPFEIGIVRAVKKNYRKSLISHIILNMDGYNTALDLAKWINAIDAMMWLSDSWKNIGVSTIERCFQKCKLTDSPASPSVEDDNDELYSAVLQAMNGMSWVDFINCDAQLVTSKSTARLLEEELFKKRRKEDSDKGGDIDDIDDVGDIENIPMPTPKQCLSYLDSILQFALRRVNSDLVCKVMECQDMWETNIWESTVKLRCLGVGSPEAAGT</sequence>